<protein>
    <submittedName>
        <fullName evidence="1">Uncharacterized protein</fullName>
    </submittedName>
</protein>
<dbReference type="Proteomes" id="UP000011201">
    <property type="component" value="Unassembled WGS sequence"/>
</dbReference>
<gene>
    <name evidence="1" type="ORF">Pse7429DRAFT_2925</name>
</gene>
<evidence type="ECO:0000313" key="1">
    <source>
        <dbReference type="EMBL" id="ELS32248.1"/>
    </source>
</evidence>
<dbReference type="EMBL" id="ALWB01000105">
    <property type="protein sequence ID" value="ELS32248.1"/>
    <property type="molecule type" value="Genomic_DNA"/>
</dbReference>
<evidence type="ECO:0000313" key="2">
    <source>
        <dbReference type="Proteomes" id="UP000011201"/>
    </source>
</evidence>
<comment type="caution">
    <text evidence="1">The sequence shown here is derived from an EMBL/GenBank/DDBJ whole genome shotgun (WGS) entry which is preliminary data.</text>
</comment>
<dbReference type="AlphaFoldDB" id="L8N1X9"/>
<organism evidence="1 2">
    <name type="scientific">Pseudanabaena biceps PCC 7429</name>
    <dbReference type="NCBI Taxonomy" id="927668"/>
    <lineage>
        <taxon>Bacteria</taxon>
        <taxon>Bacillati</taxon>
        <taxon>Cyanobacteriota</taxon>
        <taxon>Cyanophyceae</taxon>
        <taxon>Pseudanabaenales</taxon>
        <taxon>Pseudanabaenaceae</taxon>
        <taxon>Pseudanabaena</taxon>
    </lineage>
</organism>
<reference evidence="1 2" key="1">
    <citation type="journal article" date="2013" name="Proc. Natl. Acad. Sci. U.S.A.">
        <title>Improving the coverage of the cyanobacterial phylum using diversity-driven genome sequencing.</title>
        <authorList>
            <person name="Shih P.M."/>
            <person name="Wu D."/>
            <person name="Latifi A."/>
            <person name="Axen S.D."/>
            <person name="Fewer D.P."/>
            <person name="Talla E."/>
            <person name="Calteau A."/>
            <person name="Cai F."/>
            <person name="Tandeau de Marsac N."/>
            <person name="Rippka R."/>
            <person name="Herdman M."/>
            <person name="Sivonen K."/>
            <person name="Coursin T."/>
            <person name="Laurent T."/>
            <person name="Goodwin L."/>
            <person name="Nolan M."/>
            <person name="Davenport K.W."/>
            <person name="Han C.S."/>
            <person name="Rubin E.M."/>
            <person name="Eisen J.A."/>
            <person name="Woyke T."/>
            <person name="Gugger M."/>
            <person name="Kerfeld C.A."/>
        </authorList>
    </citation>
    <scope>NUCLEOTIDE SEQUENCE [LARGE SCALE GENOMIC DNA]</scope>
    <source>
        <strain evidence="1 2">PCC 7429</strain>
    </source>
</reference>
<name>L8N1X9_9CYAN</name>
<proteinExistence type="predicted"/>
<sequence>MDKSGNSSKDMIGDSHSLSNEETLNIGNLFNSSVERFNLPMQIMDVQELSPSNLSNFVRVRR</sequence>
<accession>L8N1X9</accession>
<keyword evidence="2" id="KW-1185">Reference proteome</keyword>